<keyword evidence="6 8" id="KW-1133">Transmembrane helix</keyword>
<evidence type="ECO:0000256" key="7">
    <source>
        <dbReference type="ARBA" id="ARBA00023136"/>
    </source>
</evidence>
<dbReference type="PANTHER" id="PTHR30472">
    <property type="entry name" value="FERRIC ENTEROBACTIN TRANSPORT SYSTEM PERMEASE PROTEIN"/>
    <property type="match status" value="1"/>
</dbReference>
<feature type="transmembrane region" description="Helical" evidence="8">
    <location>
        <begin position="172"/>
        <end position="193"/>
    </location>
</feature>
<keyword evidence="10" id="KW-1185">Reference proteome</keyword>
<feature type="transmembrane region" description="Helical" evidence="8">
    <location>
        <begin position="262"/>
        <end position="291"/>
    </location>
</feature>
<sequence length="355" mass="37998">MTVETSRRRQRIQWLTVRTRSFSFRIDRRTPPVLTLALLAMLTAMTINIGVGEYPIPPLDVVRTVLHLPVDNNDYSFIVNTLRLPRMLVAALVGAALGIAGTIMQGLTRNPLADPSILGISAGAGLVAVTLIVIVREVPASIIPVAAFSGAVTVAALIYLLAWRGSDSPIRLILVGIGLGAICGAATTIMITFGDIYDVQRAMIWLTGSVYGRSWHEFWAFLPWIVFFIPLALLLARDLNALNLGEDVARGIGIPVVWRRGLLLLTAVALAAATVAVAGTIGFVGLMAPHISRRLVGPDHSGLLPTAGVIGALIVVVADLVGRTIFAPIELPVGLITAVVGAPFFISLLWRQRHR</sequence>
<comment type="caution">
    <text evidence="9">The sequence shown here is derived from an EMBL/GenBank/DDBJ whole genome shotgun (WGS) entry which is preliminary data.</text>
</comment>
<evidence type="ECO:0000256" key="6">
    <source>
        <dbReference type="ARBA" id="ARBA00022989"/>
    </source>
</evidence>
<evidence type="ECO:0000256" key="3">
    <source>
        <dbReference type="ARBA" id="ARBA00022448"/>
    </source>
</evidence>
<gene>
    <name evidence="9" type="ORF">A6A03_07360</name>
</gene>
<dbReference type="CDD" id="cd06550">
    <property type="entry name" value="TM_ABC_iron-siderophores_like"/>
    <property type="match status" value="1"/>
</dbReference>
<dbReference type="PANTHER" id="PTHR30472:SF24">
    <property type="entry name" value="FERRIC ENTEROBACTIN TRANSPORT SYSTEM PERMEASE PROTEIN FEPG"/>
    <property type="match status" value="1"/>
</dbReference>
<feature type="transmembrane region" description="Helical" evidence="8">
    <location>
        <begin position="218"/>
        <end position="236"/>
    </location>
</feature>
<dbReference type="Pfam" id="PF01032">
    <property type="entry name" value="FecCD"/>
    <property type="match status" value="1"/>
</dbReference>
<accession>A0A178MKQ3</accession>
<comment type="similarity">
    <text evidence="2">Belongs to the binding-protein-dependent transport system permease family. FecCD subfamily.</text>
</comment>
<dbReference type="GO" id="GO:0022857">
    <property type="term" value="F:transmembrane transporter activity"/>
    <property type="evidence" value="ECO:0007669"/>
    <property type="project" value="InterPro"/>
</dbReference>
<dbReference type="GO" id="GO:0005886">
    <property type="term" value="C:plasma membrane"/>
    <property type="evidence" value="ECO:0007669"/>
    <property type="project" value="UniProtKB-SubCell"/>
</dbReference>
<dbReference type="OrthoDB" id="9792889at2"/>
<evidence type="ECO:0000256" key="2">
    <source>
        <dbReference type="ARBA" id="ARBA00007935"/>
    </source>
</evidence>
<keyword evidence="5 8" id="KW-0812">Transmembrane</keyword>
<dbReference type="SUPFAM" id="SSF81345">
    <property type="entry name" value="ABC transporter involved in vitamin B12 uptake, BtuC"/>
    <property type="match status" value="1"/>
</dbReference>
<dbReference type="InterPro" id="IPR000522">
    <property type="entry name" value="ABC_transptr_permease_BtuC"/>
</dbReference>
<dbReference type="AlphaFoldDB" id="A0A178MKQ3"/>
<feature type="transmembrane region" description="Helical" evidence="8">
    <location>
        <begin position="84"/>
        <end position="104"/>
    </location>
</feature>
<feature type="transmembrane region" description="Helical" evidence="8">
    <location>
        <begin position="333"/>
        <end position="350"/>
    </location>
</feature>
<keyword evidence="3" id="KW-0813">Transport</keyword>
<dbReference type="RefSeq" id="WP_066782751.1">
    <property type="nucleotide sequence ID" value="NZ_LWQS01000030.1"/>
</dbReference>
<evidence type="ECO:0000313" key="9">
    <source>
        <dbReference type="EMBL" id="OAN48584.1"/>
    </source>
</evidence>
<evidence type="ECO:0000313" key="10">
    <source>
        <dbReference type="Proteomes" id="UP000078287"/>
    </source>
</evidence>
<feature type="transmembrane region" description="Helical" evidence="8">
    <location>
        <begin position="116"/>
        <end position="135"/>
    </location>
</feature>
<comment type="subcellular location">
    <subcellularLocation>
        <location evidence="1">Cell membrane</location>
        <topology evidence="1">Multi-pass membrane protein</topology>
    </subcellularLocation>
</comment>
<dbReference type="STRING" id="1707952.A6A03_07360"/>
<name>A0A178MKQ3_9CHLR</name>
<dbReference type="Proteomes" id="UP000078287">
    <property type="component" value="Unassembled WGS sequence"/>
</dbReference>
<dbReference type="GO" id="GO:0033214">
    <property type="term" value="P:siderophore-iron import into cell"/>
    <property type="evidence" value="ECO:0007669"/>
    <property type="project" value="TreeGrafter"/>
</dbReference>
<reference evidence="9 10" key="1">
    <citation type="submission" date="2016-04" db="EMBL/GenBank/DDBJ databases">
        <title>Chloroflexus islandicus sp. nov., a thermophilic filamentous anoxygenic phototrophic bacterium from geyser Strokkur (Iceland).</title>
        <authorList>
            <person name="Gaisin V.A."/>
            <person name="Kalashnikov A.M."/>
            <person name="Sukhacheva M.V."/>
            <person name="Grouzdev D.S."/>
            <person name="Ivanov T.M."/>
            <person name="Kuznetsov B."/>
            <person name="Gorlenko V.M."/>
        </authorList>
    </citation>
    <scope>NUCLEOTIDE SEQUENCE [LARGE SCALE GENOMIC DNA]</scope>
    <source>
        <strain evidence="10">isl-2</strain>
    </source>
</reference>
<dbReference type="EMBL" id="LWQS01000030">
    <property type="protein sequence ID" value="OAN48584.1"/>
    <property type="molecule type" value="Genomic_DNA"/>
</dbReference>
<keyword evidence="4" id="KW-1003">Cell membrane</keyword>
<evidence type="ECO:0000256" key="5">
    <source>
        <dbReference type="ARBA" id="ARBA00022692"/>
    </source>
</evidence>
<evidence type="ECO:0000256" key="4">
    <source>
        <dbReference type="ARBA" id="ARBA00022475"/>
    </source>
</evidence>
<feature type="transmembrane region" description="Helical" evidence="8">
    <location>
        <begin position="303"/>
        <end position="321"/>
    </location>
</feature>
<proteinExistence type="inferred from homology"/>
<dbReference type="FunFam" id="1.10.3470.10:FF:000001">
    <property type="entry name" value="Vitamin B12 ABC transporter permease BtuC"/>
    <property type="match status" value="1"/>
</dbReference>
<protein>
    <submittedName>
        <fullName evidence="9">Iron ABC transporter permease</fullName>
    </submittedName>
</protein>
<evidence type="ECO:0000256" key="1">
    <source>
        <dbReference type="ARBA" id="ARBA00004651"/>
    </source>
</evidence>
<dbReference type="Gene3D" id="1.10.3470.10">
    <property type="entry name" value="ABC transporter involved in vitamin B12 uptake, BtuC"/>
    <property type="match status" value="1"/>
</dbReference>
<dbReference type="InterPro" id="IPR037294">
    <property type="entry name" value="ABC_BtuC-like"/>
</dbReference>
<feature type="transmembrane region" description="Helical" evidence="8">
    <location>
        <begin position="141"/>
        <end position="160"/>
    </location>
</feature>
<evidence type="ECO:0000256" key="8">
    <source>
        <dbReference type="SAM" id="Phobius"/>
    </source>
</evidence>
<keyword evidence="7 8" id="KW-0472">Membrane</keyword>
<organism evidence="9 10">
    <name type="scientific">Chloroflexus islandicus</name>
    <dbReference type="NCBI Taxonomy" id="1707952"/>
    <lineage>
        <taxon>Bacteria</taxon>
        <taxon>Bacillati</taxon>
        <taxon>Chloroflexota</taxon>
        <taxon>Chloroflexia</taxon>
        <taxon>Chloroflexales</taxon>
        <taxon>Chloroflexineae</taxon>
        <taxon>Chloroflexaceae</taxon>
        <taxon>Chloroflexus</taxon>
    </lineage>
</organism>